<dbReference type="InterPro" id="IPR029063">
    <property type="entry name" value="SAM-dependent_MTases_sf"/>
</dbReference>
<gene>
    <name evidence="2" type="ORF">NTJ_09353</name>
</gene>
<dbReference type="Gene3D" id="3.40.50.150">
    <property type="entry name" value="Vaccinia Virus protein VP39"/>
    <property type="match status" value="1"/>
</dbReference>
<reference evidence="2 3" key="1">
    <citation type="submission" date="2023-09" db="EMBL/GenBank/DDBJ databases">
        <title>Nesidiocoris tenuis whole genome shotgun sequence.</title>
        <authorList>
            <person name="Shibata T."/>
            <person name="Shimoda M."/>
            <person name="Kobayashi T."/>
            <person name="Uehara T."/>
        </authorList>
    </citation>
    <scope>NUCLEOTIDE SEQUENCE [LARGE SCALE GENOMIC DNA]</scope>
    <source>
        <strain evidence="2 3">Japan</strain>
    </source>
</reference>
<proteinExistence type="inferred from homology"/>
<sequence length="225" mass="25810">MNPEFEAYWKFEPGKDQCKKLVFQPAERNKQPILETLLKHIDPNSQGLFLEISSGSGQHVVHISEKFPNIRFQPTDVENIYIRSIKAHIEDGCLKNVLDPLRLDVSEPPESWGEGTMRAASFDYVLNVNLTHVSPWICTEGLFRGCHVYLKPKGLLFTYGPFAMNGIISPQSNVDFDKQLKIRDPTWGLRDIEVELKPLASRLDFELVQIHDLPANNKLLVWQKK</sequence>
<evidence type="ECO:0008006" key="4">
    <source>
        <dbReference type="Google" id="ProtNLM"/>
    </source>
</evidence>
<dbReference type="SUPFAM" id="SSF53335">
    <property type="entry name" value="S-adenosyl-L-methionine-dependent methyltransferases"/>
    <property type="match status" value="1"/>
</dbReference>
<dbReference type="EMBL" id="AP028915">
    <property type="protein sequence ID" value="BES96542.1"/>
    <property type="molecule type" value="Genomic_DNA"/>
</dbReference>
<comment type="similarity">
    <text evidence="1">Belongs to the UPF0585 family.</text>
</comment>
<keyword evidence="3" id="KW-1185">Reference proteome</keyword>
<name>A0ABN7AYS4_9HEMI</name>
<dbReference type="Pfam" id="PF06080">
    <property type="entry name" value="DUF938"/>
    <property type="match status" value="1"/>
</dbReference>
<accession>A0ABN7AYS4</accession>
<dbReference type="InterPro" id="IPR010342">
    <property type="entry name" value="DUF938"/>
</dbReference>
<dbReference type="PANTHER" id="PTHR20974">
    <property type="entry name" value="UPF0585 PROTEIN CG18661"/>
    <property type="match status" value="1"/>
</dbReference>
<dbReference type="PANTHER" id="PTHR20974:SF0">
    <property type="entry name" value="UPF0585 PROTEIN CG18661"/>
    <property type="match status" value="1"/>
</dbReference>
<evidence type="ECO:0000256" key="1">
    <source>
        <dbReference type="ARBA" id="ARBA00008308"/>
    </source>
</evidence>
<evidence type="ECO:0000313" key="2">
    <source>
        <dbReference type="EMBL" id="BES96542.1"/>
    </source>
</evidence>
<organism evidence="2 3">
    <name type="scientific">Nesidiocoris tenuis</name>
    <dbReference type="NCBI Taxonomy" id="355587"/>
    <lineage>
        <taxon>Eukaryota</taxon>
        <taxon>Metazoa</taxon>
        <taxon>Ecdysozoa</taxon>
        <taxon>Arthropoda</taxon>
        <taxon>Hexapoda</taxon>
        <taxon>Insecta</taxon>
        <taxon>Pterygota</taxon>
        <taxon>Neoptera</taxon>
        <taxon>Paraneoptera</taxon>
        <taxon>Hemiptera</taxon>
        <taxon>Heteroptera</taxon>
        <taxon>Panheteroptera</taxon>
        <taxon>Cimicomorpha</taxon>
        <taxon>Miridae</taxon>
        <taxon>Dicyphina</taxon>
        <taxon>Nesidiocoris</taxon>
    </lineage>
</organism>
<dbReference type="Proteomes" id="UP001307889">
    <property type="component" value="Chromosome 7"/>
</dbReference>
<evidence type="ECO:0000313" key="3">
    <source>
        <dbReference type="Proteomes" id="UP001307889"/>
    </source>
</evidence>
<protein>
    <recommendedName>
        <fullName evidence="4">Methyltransferase type 12 domain-containing protein</fullName>
    </recommendedName>
</protein>